<name>W1NY97_AMBTC</name>
<organism evidence="1 2">
    <name type="scientific">Amborella trichopoda</name>
    <dbReference type="NCBI Taxonomy" id="13333"/>
    <lineage>
        <taxon>Eukaryota</taxon>
        <taxon>Viridiplantae</taxon>
        <taxon>Streptophyta</taxon>
        <taxon>Embryophyta</taxon>
        <taxon>Tracheophyta</taxon>
        <taxon>Spermatophyta</taxon>
        <taxon>Magnoliopsida</taxon>
        <taxon>Amborellales</taxon>
        <taxon>Amborellaceae</taxon>
        <taxon>Amborella</taxon>
    </lineage>
</organism>
<reference evidence="2" key="1">
    <citation type="journal article" date="2013" name="Science">
        <title>The Amborella genome and the evolution of flowering plants.</title>
        <authorList>
            <consortium name="Amborella Genome Project"/>
        </authorList>
    </citation>
    <scope>NUCLEOTIDE SEQUENCE [LARGE SCALE GENOMIC DNA]</scope>
</reference>
<dbReference type="EMBL" id="KI394524">
    <property type="protein sequence ID" value="ERN02597.1"/>
    <property type="molecule type" value="Genomic_DNA"/>
</dbReference>
<sequence>MEANATDASASNVVVPLGTNENVGLDQLPKELHEMKIRDDEANNLDHKENKAVVVNGRRTEDGHVISTTIGGRNGQPK</sequence>
<gene>
    <name evidence="1" type="ORF">AMTR_s00087p00141750</name>
</gene>
<dbReference type="eggNOG" id="KOG0658">
    <property type="taxonomic scope" value="Eukaryota"/>
</dbReference>
<accession>W1NY97</accession>
<dbReference type="Gramene" id="ERN02597">
    <property type="protein sequence ID" value="ERN02597"/>
    <property type="gene ID" value="AMTR_s00087p00141750"/>
</dbReference>
<dbReference type="AlphaFoldDB" id="W1NY97"/>
<dbReference type="HOGENOM" id="CLU_2625283_0_0_1"/>
<evidence type="ECO:0000313" key="2">
    <source>
        <dbReference type="Proteomes" id="UP000017836"/>
    </source>
</evidence>
<keyword evidence="2" id="KW-1185">Reference proteome</keyword>
<protein>
    <submittedName>
        <fullName evidence="1">Uncharacterized protein</fullName>
    </submittedName>
</protein>
<dbReference type="Proteomes" id="UP000017836">
    <property type="component" value="Unassembled WGS sequence"/>
</dbReference>
<evidence type="ECO:0000313" key="1">
    <source>
        <dbReference type="EMBL" id="ERN02597.1"/>
    </source>
</evidence>
<proteinExistence type="predicted"/>
<dbReference type="STRING" id="13333.W1NY97"/>